<dbReference type="PANTHER" id="PTHR33050">
    <property type="entry name" value="REVERSE TRANSCRIPTASE DOMAIN-CONTAINING PROTEIN"/>
    <property type="match status" value="1"/>
</dbReference>
<feature type="region of interest" description="Disordered" evidence="2">
    <location>
        <begin position="4439"/>
        <end position="4505"/>
    </location>
</feature>
<feature type="compositionally biased region" description="Basic and acidic residues" evidence="2">
    <location>
        <begin position="1031"/>
        <end position="1040"/>
    </location>
</feature>
<organism evidence="4 5">
    <name type="scientific">Polarella glacialis</name>
    <name type="common">Dinoflagellate</name>
    <dbReference type="NCBI Taxonomy" id="89957"/>
    <lineage>
        <taxon>Eukaryota</taxon>
        <taxon>Sar</taxon>
        <taxon>Alveolata</taxon>
        <taxon>Dinophyceae</taxon>
        <taxon>Suessiales</taxon>
        <taxon>Suessiaceae</taxon>
        <taxon>Polarella</taxon>
    </lineage>
</organism>
<dbReference type="GO" id="GO:0001522">
    <property type="term" value="P:pseudouridine synthesis"/>
    <property type="evidence" value="ECO:0007669"/>
    <property type="project" value="InterPro"/>
</dbReference>
<feature type="region of interest" description="Disordered" evidence="2">
    <location>
        <begin position="2099"/>
        <end position="2122"/>
    </location>
</feature>
<feature type="region of interest" description="Disordered" evidence="2">
    <location>
        <begin position="5792"/>
        <end position="5825"/>
    </location>
</feature>
<feature type="region of interest" description="Disordered" evidence="2">
    <location>
        <begin position="4372"/>
        <end position="4417"/>
    </location>
</feature>
<accession>A0A813LD81</accession>
<feature type="compositionally biased region" description="Basic residues" evidence="2">
    <location>
        <begin position="2474"/>
        <end position="2484"/>
    </location>
</feature>
<name>A0A813LD81_POLGL</name>
<dbReference type="SUPFAM" id="SSF55120">
    <property type="entry name" value="Pseudouridine synthase"/>
    <property type="match status" value="1"/>
</dbReference>
<dbReference type="GO" id="GO:0003723">
    <property type="term" value="F:RNA binding"/>
    <property type="evidence" value="ECO:0007669"/>
    <property type="project" value="InterPro"/>
</dbReference>
<feature type="coiled-coil region" evidence="1">
    <location>
        <begin position="1839"/>
        <end position="1898"/>
    </location>
</feature>
<dbReference type="InterPro" id="IPR020103">
    <property type="entry name" value="PsdUridine_synth_cat_dom_sf"/>
</dbReference>
<feature type="compositionally biased region" description="Acidic residues" evidence="2">
    <location>
        <begin position="1041"/>
        <end position="1051"/>
    </location>
</feature>
<feature type="region of interest" description="Disordered" evidence="2">
    <location>
        <begin position="187"/>
        <end position="207"/>
    </location>
</feature>
<evidence type="ECO:0000259" key="3">
    <source>
        <dbReference type="Pfam" id="PF00849"/>
    </source>
</evidence>
<feature type="compositionally biased region" description="Basic residues" evidence="2">
    <location>
        <begin position="4397"/>
        <end position="4407"/>
    </location>
</feature>
<keyword evidence="1" id="KW-0175">Coiled coil</keyword>
<feature type="region of interest" description="Disordered" evidence="2">
    <location>
        <begin position="2906"/>
        <end position="2963"/>
    </location>
</feature>
<feature type="region of interest" description="Disordered" evidence="2">
    <location>
        <begin position="5441"/>
        <end position="5469"/>
    </location>
</feature>
<feature type="region of interest" description="Disordered" evidence="2">
    <location>
        <begin position="3703"/>
        <end position="3722"/>
    </location>
</feature>
<dbReference type="PANTHER" id="PTHR33050:SF7">
    <property type="entry name" value="RIBONUCLEASE H"/>
    <property type="match status" value="1"/>
</dbReference>
<comment type="caution">
    <text evidence="4">The sequence shown here is derived from an EMBL/GenBank/DDBJ whole genome shotgun (WGS) entry which is preliminary data.</text>
</comment>
<feature type="region of interest" description="Disordered" evidence="2">
    <location>
        <begin position="3782"/>
        <end position="3831"/>
    </location>
</feature>
<feature type="region of interest" description="Disordered" evidence="2">
    <location>
        <begin position="998"/>
        <end position="1054"/>
    </location>
</feature>
<gene>
    <name evidence="4" type="ORF">PGLA2088_LOCUS43812</name>
</gene>
<evidence type="ECO:0000256" key="2">
    <source>
        <dbReference type="SAM" id="MobiDB-lite"/>
    </source>
</evidence>
<reference evidence="4" key="1">
    <citation type="submission" date="2021-02" db="EMBL/GenBank/DDBJ databases">
        <authorList>
            <person name="Dougan E. K."/>
            <person name="Rhodes N."/>
            <person name="Thang M."/>
            <person name="Chan C."/>
        </authorList>
    </citation>
    <scope>NUCLEOTIDE SEQUENCE</scope>
</reference>
<feature type="compositionally biased region" description="Basic and acidic residues" evidence="2">
    <location>
        <begin position="2940"/>
        <end position="2949"/>
    </location>
</feature>
<proteinExistence type="predicted"/>
<feature type="domain" description="Pseudouridine synthase RsuA/RluA-like" evidence="3">
    <location>
        <begin position="5586"/>
        <end position="5676"/>
    </location>
</feature>
<feature type="compositionally biased region" description="Acidic residues" evidence="2">
    <location>
        <begin position="4788"/>
        <end position="4799"/>
    </location>
</feature>
<feature type="compositionally biased region" description="Basic and acidic residues" evidence="2">
    <location>
        <begin position="5452"/>
        <end position="5461"/>
    </location>
</feature>
<feature type="compositionally biased region" description="Basic and acidic residues" evidence="2">
    <location>
        <begin position="4476"/>
        <end position="4489"/>
    </location>
</feature>
<dbReference type="Proteomes" id="UP000626109">
    <property type="component" value="Unassembled WGS sequence"/>
</dbReference>
<feature type="compositionally biased region" description="Acidic residues" evidence="2">
    <location>
        <begin position="2950"/>
        <end position="2961"/>
    </location>
</feature>
<dbReference type="Gene3D" id="3.30.2350.10">
    <property type="entry name" value="Pseudouridine synthase"/>
    <property type="match status" value="1"/>
</dbReference>
<evidence type="ECO:0000313" key="4">
    <source>
        <dbReference type="EMBL" id="CAE8724686.1"/>
    </source>
</evidence>
<dbReference type="GO" id="GO:0009982">
    <property type="term" value="F:pseudouridine synthase activity"/>
    <property type="evidence" value="ECO:0007669"/>
    <property type="project" value="InterPro"/>
</dbReference>
<dbReference type="Pfam" id="PF00849">
    <property type="entry name" value="PseudoU_synth_2"/>
    <property type="match status" value="1"/>
</dbReference>
<dbReference type="EMBL" id="CAJNNW010034938">
    <property type="protein sequence ID" value="CAE8724686.1"/>
    <property type="molecule type" value="Genomic_DNA"/>
</dbReference>
<evidence type="ECO:0000313" key="5">
    <source>
        <dbReference type="Proteomes" id="UP000626109"/>
    </source>
</evidence>
<feature type="region of interest" description="Disordered" evidence="2">
    <location>
        <begin position="508"/>
        <end position="543"/>
    </location>
</feature>
<dbReference type="InterPro" id="IPR052055">
    <property type="entry name" value="Hepadnavirus_pol/RT"/>
</dbReference>
<sequence>MATSAIHKCYTSECLTARQVVYDIQKLIVKKFQTNPVGLDEDTGKAEMEAYLDKKGLGSLEVKRVMKKLDVKAMLAGDSIVAAPAGQLDPVDVLLDNDGFGPASVGSLLGSEAPRARTKYFITYTAKRKISRLRLTGGCHRVPGLDVKDYDFVDDKDQLEWNAFCHSCWRQGRTPEEEDREAILATGGLASELPEQGGDVSSTDERGQGVGSAMPLPVIAAAERAEALTLASSDLRYHFAEIGVDEDVQAAVYRGGFTSLRLFAGLDETRAAVKACLANDFGLDAAADLATRRRVALVLAAWESSKDQVLADDRCKVEARSNHLPRPVGTTEHAAMRSAVEVEDLREVTSVEDGESEYMMSVIDHASGAVKVKRGTISASAPLTPEDLRMRRRRIGLAWCFVLTKHTNRPWLLGTSVEDYRQLSDHVLGAQVKGLESKSESGQVICKPSWAQVLRYDYEVRKFAYAAIRNGTKPNISSALKEACRDAQTLQLHLVGPMMLCARAERDAGASSGPGLKRKRTWDEAPEDSWRKPIKGKGKGKGKNSEFKVNGLYTKIPQSGKLICFAFQKGTCKGSCGKEHVCQQCLGNHAITGCGNRPRGKGGDTAEAKVATEAFQGLALIQGVEVPGTRLAALDQIAGPPSLGPEAIVHRPEGPAGHKRKPALLNSSASKRTKMDKSVQWAVERPGQSLSTAEATLSKLRAKLLALKAAREKGPSGATVRVVKGRVPVSPGELRALYLFAGKKRKADLRWYLERLGAEFKVKIVMKEVDLHNGEEHDMAGEENWQMILDKINAREFDIVISTPPRSTWARAVWSKSAGPSPLRSKQHPWGFPWLNGWRRRKADIGSILVRRALQAAEAATGAGARWLLDHPEDLGRMSAGDPASLWQLEGTHKLVENTEAVTVAMHQCQFPGVNMANPTRLAGTVANLTSLGHPGWPRFDKNNFYKGPLPGHCGHSHRAVSFVAEPTAAFPPAMCDALATLVMQDYLFHANLRQQDTTPEGGRLAQGVPVAPSSSSSTAPEKGSKAVSLRSRDQVRMAEEVEEAESEVGEDGFSKAKKGDGVWGWGSALTTRCAGRVKDFEDGAGLCSPGRWAPERRSVEESGLGEELRSRLLKLLCEEMDVKKTVYKLACNRFLDSPFGAELEEQGRAIWVKTLKEWGSKVATTVPQANQELRLQSLEEHLRICGDPDFRAFYSSSVSFAKGVSIGIKMKLPRVPAVFERKTKWPKYGVEEGPPHDKENYVSAKDHLLEVEKQFKEEELLHAMREVDESDARRKYGDELLVAAIGAIDKGDSTFRVIHDGAHAVQVNPRLRTRDQHRSPGSGEIKTVLRLSNRPGSILGLTGDVKRAHRLPRVREDEWGYQACQLRPGRIWLNEVGTFGVGSIAYHWARLAGGACRAILYLMGTRWLFQLLYADDFNWSASGPHLREDLLLAVFFLRVMGMPLSWKKFKGGFAYEWVGYWQDFEQRAVGSSEGRARWLADWCQRTLADGSVHAAEFRSVLGRFGFALNALETFKPFLGPMHAWSSASPPQAVLLLPVMIRLVLKYLMNRLREGSRLAPCGDAPAEATERFRADAKAEGDDVCIGGWEIVDADADTMAARWYSERLTRVNAPWVFDSGEPFRVIAALELLGTLACVVAFPVEEFPLSAVLMELAAQLHQRGLAMELQWAPRLQNWQADALSNGDFRGFDPTKRVRVDMLNYKWLVLNEMITEGSKLYKSIREAKVEKSKRLLRKTFVKGLKSFRERETEAAFKAKVAKLQADASKGEEALTQSQDRLAAAEEADAARKAELAQLQADVQGRGSSDAIARPSCSCRGGGCGPQGGACAVAGGCPRARRMSKGEEALTQSQDRLAAAEEADAARKAELAQRMSKGEEALTQSQDRLAAEKAKSASLEAQLLMTNSINAEKAKSASLEAQLLTISNIERTARQVVYDIQKLIVKKFQTNPVGLDEDTGKAEMEAYLDKKGLGSLEVKRVMKKLDVKAMLAGDSIVAAPAGQLDPVDVLLDNDGFGPASVGSLLGSEAPRARTKYFITYTAKRKISRLHLTGGCHRVPGLDVKDYDFVDDKDQLEWNAFCHSCWRQGRTPEEEDREAILATGGLASELPEQGGDVSSTDERGQGVGSAMPLPVITAAERAEALTLASSDLRYHFAEIGVDEDVQAAVYRGGFTSLRLFAGLDETRAAVKACLANDFGLDAAADLATRRRVALVLAAWESSKDQVLADDRCKVEARSNHLPRPVGTTEHAAMRSAVEAALGPLREAEVPSKSFVGLRLEQVDNNEPKVEDLREVTSVEDGESEYMMSVIDHASGAVKVKRGTISASAPLTPEDLRMRRRRIGLAWCFVLTKHTNRPWLLGTSVEDYRQLSDHVLGAQVKGLESKSESGQVICKPSWAQVLHYDYEVRKFAYAAIRNGTKPNISSALKEACRDAQTLQLHLVGPMMLCARAERDAGASSGPGLKRKRTWDEAPEDSWRKPIKGKGKGKGKNSEFKVNGLYTKIPQSGKLICFAFQKGTCKGSCGKEHVCQQCLGNHAITGCGNRPRGKGGDTAEAKVATAIVHRPEGPAGHKRKPALLNSSASKRTKMDKSVQWAVERPGQSLSTAEATLSKLRAKLLALKAAREKGPSGATVRVVEGRVPVSPGELRALYLFAGKKRKADLRWYLERLGAEFKVKIVMKEVDLRNGEEHDMAGEENWQMILDKINAREFDIVISTPPRSTWARAVWSKSAGPSPLRSKQHPWGFPWLNGWRRRKADIGSILVRRALQAAEAATGAGARWLLDHPEDLGRMSAGDPASLWQLEGTHKLVENTEAVTVAMHQCQFPGVNMANPTRLAGTLANLTSLGHPGWPRFDKNNFYKGPLPGHCGHSHRAVSFVTEPTAAFPPAMCDALATLVMQDYLFHANLRQQDTTPEGGRSVQGVPVAPSSSSSSTAPEKGSKAVSLRSRDQVRMAEEVEEAESEVDEDGFSKAKKGDGVWGWGSALTTRCAGRVKDFEDGAGLCSPGRWAPERRSVEESGLGEELRSRLLKLLCEEMDVKKTVYKLACNRFLDSPFGAELEEQGRAIWVKTLKEWGSKVATTVPQANQELRLQSLEEHLRICGDPDFRAFYSSSVSFAKGVSIGIKMKLPRVPAVFERKTKWRKYGVEEGPPHDKENYVSAKDHLLEVEKQFKEEELLHAMREVDESDARRKYGDELLVAAIGAIDKGDSTFRVIHDGTHAVQVNPRLRTRDQHRSPGSGEIKTVLRLSNRPGSILGLTGDVKRAHRLPRVREDEWGYQACQLRPGRIWLNEVGTFGVGSIAYHWARLAGGACRAILYLMGTRWLFQLLYADDFNWSASGPHLHEDLLLAVFFLRVMGMPLSWKKFKGGFAYEWVGYWQDFEQRAVGISEGRARWLADWCQRTLADGSVHAAEFRSVLGRFGFALNALETFKPFLGPMHAWSSASPPQAVLLLPVMIRLVLKYLMNRLREGSRLAPCGDAPAEATERFRADAKAEGDDVCIGGWEIVDADADTMAARWYSERLTRVNAPWVFDSGEPFRVIAALELLGTLACVVAFPVEKRPESIAKLTLGGTTDNMGNRDAVSKLSTTKFPLSAVLMELAAQLHQRGLAMELQWAPRLQNWQADALSNGDFRGFDPTKRVRVDMLNYKWLVLNEMITEGSKLYKSIREAKVEKSKRLLHKTFVKGLKSFRERETEAAFKAKVAKLQADASKGEEALTQSQDRLAAAEEADAARKAELAQLQADVQGRGSSDAIARPSCSCRGGGCGPQGGACAVAGGCPRARRMSKGEEALTQSQDRLAAAEEADAARKAELAQRMSKGEEALTQSQDRLAAAEEADAARKAELAQLQADASKGEEALTQSQDRLAAEKAKSASLEAQLLMTNSINAEKAKSASLEAQLLTISNIERTARQVVYDIQKLIVKKFQTNPVGLDEDTGKAEMEAYLDKKGLGSLEVKRGLLGSLLGSDPPRARTNYFITYTAKRKISRLHLTGGCHRVPGLDVKDYEFVDDKDQLEWNAFCHSCWRQGRTPEEEDREAILATGGLASEVPEQGGDVSSTDEIGSAMPLPVIAAAERAEALTLAIDLDRSLRRDWLYRGGFASLRLFAGLDETRAAVKACLADDFGLDAATDLATRRRVALVLAAWESSKDQVLADDRCKVEARSNHLPRPVGTTEHAAMRSAVEAALGPLREAEVPSKSFVGLRLEQVDNNEPRVEDLREVTSVEDGESEYMMSVIDHASGAVKVKRGTISASSPLTPEDLRMRHRRIGLAWCFVLTRHTNRPWLLGTSVEDYRQLSDHVLGAQVKGLESKSESGQVICKPSWAQVLHYDYEIRKFAYAAIRNGTKPNISSALKDACRDAQTLQLHLVGPMMLCARAERDAGASSGSGLKRKRTWDEAPENSWRKPVKGKGKGKGKNSESSTVRGHAGLALIQGVEVPGTRLAALDQIAGPPSLGPEAIAHRPEGPAGHKRKPALLNSSASKRTKMDKSVQWADERPGQSLSTAEAQQTEGEAARVVEGRVPVSPGELRVLYLFAGKKRKADLRWYLERLGAEFKVKVVMKEVDLRNGEEHNMVGEENWQMILDKINAREFDIHLDQGSLIKVCGAKPAEAAEAATGAGARWLLDHPEDLGRMSAGDPASLWQLEGTHKLVENTEAVTVAMHQCQFPGVNMANPTRLAGTLANLTSLGHPGWPRFDKNNFYKGPLPGHCGHSHRAVSFVTEPTAAFPPAMCDALATLVMQDYLFHANLCQQDTTPEGGRSVQGVPVAPSSSSSTAPEKGSKAVSLRSRDQVRMAEEVEEAESEVDEDGFSKAKKGDGVWGWGSALTARCAGRVKDFEDGAGLCSPGRWAPERRSVEESGLGEELRSRLLKLLCDEMDVKKTVYKLACNRFLDSPFGAELEEQGRAIWVKTLKEWGSKVATTVPQANQELRLQSLEEHLRICGDPDFRAFYSSSVSFAKGVSIGIKMKLPRVPAVFERKTKWRKYGVEKQFKEEELLHAMREGDSTFRVIHDGTHAVQVNPRLRARDQRRSPGSGEIKTVLRLSKRPGSILGLTGDVKRAHRLPRVREDEWGYQACQLRPGRIWLNEVGTFGVGSIAYHWARLAGGACRAIMYLMGTRWLFQLLYADDFNWSASGPHLHEDLLLAVFFLRVMGMPLSWKKFKGGFAYEWVGYWQDFEQRAAGISEGRARWLADWCQRTLADGSVHAAEFRSVLGRFGFALNALETFKPFLGPMHAWSSASPPQAVLLLPVMIRLVLKYLMNRLREGSRLAPCGDAPAEATERFRADAKAEGDDVCIGGWEIVDADADTVAPRWYSERLTRVNAPLVFDSGEPFRFIAALELLGTLACVVAFPVEKRPEGIAKLTLGGTTDNMGNRDAVSKLSTTKFPLSAVLMELAAQLRQRGLAMELQWAPRLQNWQADVLSNGDFRGFDPTKGYVWILFLSPGGAGGEQRLGASGSHRQTGDGSEKQGGRPSMAPPGVAMVELQTPNMDRARGVTSESVTPQEMLGEAALAFRRAEWAYLYQLLAVVLPHHFSSSSARKAVRDGHVHVDGLQTYNAQSARPEAQIRILSMPRMPNEYLPALMPPPRFGMHCRAPKVCHRLDFRVSGPMVVVVATSLDAERALAQAFEAHTIRKEYRAIVCGSVGEETQLEVLRVVPCPFFGKLSELRLWPVTGRRQQLRKHCAIELGAAIVNEEPAMFEASAPAWALRHDGAALPPWKKRGAGRLFLQAVQIDVPRLNLNHPCDGSKGADAAGIGFKVAATTTTTTTTVRADVSEHFTELLQNAERCWAWQRDNCMADFPNHNMPRQQQQKGMADFPNHNMPRSKKTDAEPK</sequence>
<feature type="region of interest" description="Disordered" evidence="2">
    <location>
        <begin position="2450"/>
        <end position="2485"/>
    </location>
</feature>
<evidence type="ECO:0000256" key="1">
    <source>
        <dbReference type="SAM" id="Coils"/>
    </source>
</evidence>
<feature type="compositionally biased region" description="Basic residues" evidence="2">
    <location>
        <begin position="532"/>
        <end position="542"/>
    </location>
</feature>
<feature type="compositionally biased region" description="Basic and acidic residues" evidence="2">
    <location>
        <begin position="4778"/>
        <end position="4787"/>
    </location>
</feature>
<feature type="region of interest" description="Disordered" evidence="2">
    <location>
        <begin position="4746"/>
        <end position="4801"/>
    </location>
</feature>
<feature type="region of interest" description="Disordered" evidence="2">
    <location>
        <begin position="652"/>
        <end position="671"/>
    </location>
</feature>
<feature type="compositionally biased region" description="Basic and acidic residues" evidence="2">
    <location>
        <begin position="3799"/>
        <end position="3815"/>
    </location>
</feature>
<protein>
    <recommendedName>
        <fullName evidence="3">Pseudouridine synthase RsuA/RluA-like domain-containing protein</fullName>
    </recommendedName>
</protein>
<dbReference type="InterPro" id="IPR006145">
    <property type="entry name" value="PsdUridine_synth_RsuA/RluA"/>
</dbReference>